<evidence type="ECO:0000313" key="1">
    <source>
        <dbReference type="EMBL" id="MDR6243632.1"/>
    </source>
</evidence>
<dbReference type="RefSeq" id="WP_188776842.1">
    <property type="nucleotide sequence ID" value="NZ_BMMB01000008.1"/>
</dbReference>
<protein>
    <submittedName>
        <fullName evidence="1">PHP family Zn ribbon phosphoesterase</fullName>
    </submittedName>
</protein>
<gene>
    <name evidence="1" type="ORF">JOC58_001525</name>
</gene>
<evidence type="ECO:0000313" key="2">
    <source>
        <dbReference type="Proteomes" id="UP001185028"/>
    </source>
</evidence>
<name>A0ABU1IWL0_9BACL</name>
<comment type="caution">
    <text evidence="1">The sequence shown here is derived from an EMBL/GenBank/DDBJ whole genome shotgun (WGS) entry which is preliminary data.</text>
</comment>
<dbReference type="SUPFAM" id="SSF89550">
    <property type="entry name" value="PHP domain-like"/>
    <property type="match status" value="1"/>
</dbReference>
<sequence length="259" mass="29135">MKIDFHIHAKLSKKTDFSMEHFNTILDEALTHGLDAIILTEHFNTHRFDEVYGTLDRHLPCNGHYYEREGFRIFTGMEVDVAEGGHILISGVKDALLDVRRSLEGHTSPDRFIALEELFNLCQPAGLMVIGGHPFRSSNHLYHVAPQLLRRFDAFDLNGKDLHEIGIQENIAKVLTLGEQHDVPVVAGSDAHQMFQVGCVWNELPGSYETVAEIREAIRAGKCTRHIAPSLHLQVRAANAVKKLLKKKVEVVASLHEQV</sequence>
<dbReference type="InterPro" id="IPR016195">
    <property type="entry name" value="Pol/histidinol_Pase-like"/>
</dbReference>
<organism evidence="1 2">
    <name type="scientific">Paenibacillus hunanensis</name>
    <dbReference type="NCBI Taxonomy" id="539262"/>
    <lineage>
        <taxon>Bacteria</taxon>
        <taxon>Bacillati</taxon>
        <taxon>Bacillota</taxon>
        <taxon>Bacilli</taxon>
        <taxon>Bacillales</taxon>
        <taxon>Paenibacillaceae</taxon>
        <taxon>Paenibacillus</taxon>
    </lineage>
</organism>
<keyword evidence="2" id="KW-1185">Reference proteome</keyword>
<dbReference type="Gene3D" id="3.20.20.140">
    <property type="entry name" value="Metal-dependent hydrolases"/>
    <property type="match status" value="1"/>
</dbReference>
<proteinExistence type="predicted"/>
<accession>A0ABU1IWL0</accession>
<dbReference type="Pfam" id="PF13263">
    <property type="entry name" value="PHP_C"/>
    <property type="match status" value="1"/>
</dbReference>
<reference evidence="1 2" key="1">
    <citation type="submission" date="2023-07" db="EMBL/GenBank/DDBJ databases">
        <title>Genomic Encyclopedia of Type Strains, Phase IV (KMG-IV): sequencing the most valuable type-strain genomes for metagenomic binning, comparative biology and taxonomic classification.</title>
        <authorList>
            <person name="Goeker M."/>
        </authorList>
    </citation>
    <scope>NUCLEOTIDE SEQUENCE [LARGE SCALE GENOMIC DNA]</scope>
    <source>
        <strain evidence="1 2">DSM 22170</strain>
    </source>
</reference>
<dbReference type="Proteomes" id="UP001185028">
    <property type="component" value="Unassembled WGS sequence"/>
</dbReference>
<dbReference type="EMBL" id="JAVDQH010000005">
    <property type="protein sequence ID" value="MDR6243632.1"/>
    <property type="molecule type" value="Genomic_DNA"/>
</dbReference>